<keyword evidence="3" id="KW-0963">Cytoplasm</keyword>
<dbReference type="InterPro" id="IPR002921">
    <property type="entry name" value="Fungal_lipase-type"/>
</dbReference>
<dbReference type="GO" id="GO:0005737">
    <property type="term" value="C:cytoplasm"/>
    <property type="evidence" value="ECO:0007669"/>
    <property type="project" value="UniProtKB-SubCell"/>
</dbReference>
<accession>A0ABD3J1M6</accession>
<dbReference type="Pfam" id="PF18117">
    <property type="entry name" value="EDS1_EP"/>
    <property type="match status" value="1"/>
</dbReference>
<reference evidence="9 10" key="1">
    <citation type="submission" date="2024-11" db="EMBL/GenBank/DDBJ databases">
        <title>Chromosome-level genome assembly of Eucalyptus globulus Labill. provides insights into its genome evolution.</title>
        <authorList>
            <person name="Li X."/>
        </authorList>
    </citation>
    <scope>NUCLEOTIDE SEQUENCE [LARGE SCALE GENOMIC DNA]</scope>
    <source>
        <strain evidence="9">CL2024</strain>
        <tissue evidence="9">Fresh tender leaves</tissue>
    </source>
</reference>
<evidence type="ECO:0000259" key="8">
    <source>
        <dbReference type="Pfam" id="PF18117"/>
    </source>
</evidence>
<feature type="domain" description="Fungal lipase-type" evidence="7">
    <location>
        <begin position="65"/>
        <end position="180"/>
    </location>
</feature>
<feature type="domain" description="EDS1 EP" evidence="8">
    <location>
        <begin position="373"/>
        <end position="556"/>
    </location>
</feature>
<dbReference type="PANTHER" id="PTHR47413">
    <property type="entry name" value="LIPASE-LIKE PAD4"/>
    <property type="match status" value="1"/>
</dbReference>
<dbReference type="GO" id="GO:0005634">
    <property type="term" value="C:nucleus"/>
    <property type="evidence" value="ECO:0007669"/>
    <property type="project" value="UniProtKB-SubCell"/>
</dbReference>
<evidence type="ECO:0000256" key="3">
    <source>
        <dbReference type="ARBA" id="ARBA00022490"/>
    </source>
</evidence>
<keyword evidence="5" id="KW-0611">Plant defense</keyword>
<dbReference type="PANTHER" id="PTHR47413:SF2">
    <property type="entry name" value="LIPASE-LIKE PAD4"/>
    <property type="match status" value="1"/>
</dbReference>
<protein>
    <submittedName>
        <fullName evidence="9">Uncharacterized protein</fullName>
    </submittedName>
</protein>
<evidence type="ECO:0000259" key="7">
    <source>
        <dbReference type="Pfam" id="PF01764"/>
    </source>
</evidence>
<dbReference type="GO" id="GO:0006952">
    <property type="term" value="P:defense response"/>
    <property type="evidence" value="ECO:0007669"/>
    <property type="project" value="UniProtKB-KW"/>
</dbReference>
<sequence>MEAESSPLCSSVNPADPRIFVADRRGEVGYLAFSGFQAIDGSEPSCGTLMVLGEFGCEHLFSPLECDGEGMVKVDAGFLRLLLEFYQRQDFQNRIQEFLAKVKMIILIGHSFGATTASLTALWFLSHLQPVASPISVLCLTFSTPLLGNESLYRAILRNRWGGSFCNVVSKLDVVPKLFFAPLTSLTPQLHLLLQFWQDITTSPSLEQLVGELRKQNFDEFFSNIKDCVKDVTQSEEEGRNNLFWPLGSYLFFSEEGAIYLDNATSVVKMMHLMLEIVSSASSFEDHLKYSYYTRLFSSQFLERINVNCLSESSQKANVFLALQSSGIDPQDDNISKTTKDCLQKARHMGCSPNLNSAHLAIRLSKRMPCRTQLEWYKARCDESKDQLGYYNTFKIFEASRRQSIVDLNLFLFAAFWDDVMHMAEQNKLSHDFQLDISLHSGMMSCTWRNKINSHTISTACPIGLMHRWNGRNRKFQILDIRWNRTIAVVAQVPRQINNKRSRSRYASLTQDSLFWARVEELELLLANNNGFEKYAEELIEGKEVSVDVLVENSSY</sequence>
<proteinExistence type="predicted"/>
<dbReference type="Proteomes" id="UP001634007">
    <property type="component" value="Unassembled WGS sequence"/>
</dbReference>
<evidence type="ECO:0000256" key="2">
    <source>
        <dbReference type="ARBA" id="ARBA00004496"/>
    </source>
</evidence>
<evidence type="ECO:0000256" key="6">
    <source>
        <dbReference type="ARBA" id="ARBA00023242"/>
    </source>
</evidence>
<keyword evidence="4" id="KW-0378">Hydrolase</keyword>
<evidence type="ECO:0000313" key="9">
    <source>
        <dbReference type="EMBL" id="KAL3721351.1"/>
    </source>
</evidence>
<dbReference type="SUPFAM" id="SSF53474">
    <property type="entry name" value="alpha/beta-Hydrolases"/>
    <property type="match status" value="1"/>
</dbReference>
<evidence type="ECO:0000256" key="1">
    <source>
        <dbReference type="ARBA" id="ARBA00004123"/>
    </source>
</evidence>
<dbReference type="GO" id="GO:0016787">
    <property type="term" value="F:hydrolase activity"/>
    <property type="evidence" value="ECO:0007669"/>
    <property type="project" value="UniProtKB-KW"/>
</dbReference>
<evidence type="ECO:0000256" key="4">
    <source>
        <dbReference type="ARBA" id="ARBA00022801"/>
    </source>
</evidence>
<dbReference type="InterPro" id="IPR041266">
    <property type="entry name" value="EDS1_EP"/>
</dbReference>
<evidence type="ECO:0000256" key="5">
    <source>
        <dbReference type="ARBA" id="ARBA00022821"/>
    </source>
</evidence>
<gene>
    <name evidence="9" type="ORF">ACJRO7_033789</name>
</gene>
<dbReference type="EMBL" id="JBJKBG010000009">
    <property type="protein sequence ID" value="KAL3721351.1"/>
    <property type="molecule type" value="Genomic_DNA"/>
</dbReference>
<organism evidence="9 10">
    <name type="scientific">Eucalyptus globulus</name>
    <name type="common">Tasmanian blue gum</name>
    <dbReference type="NCBI Taxonomy" id="34317"/>
    <lineage>
        <taxon>Eukaryota</taxon>
        <taxon>Viridiplantae</taxon>
        <taxon>Streptophyta</taxon>
        <taxon>Embryophyta</taxon>
        <taxon>Tracheophyta</taxon>
        <taxon>Spermatophyta</taxon>
        <taxon>Magnoliopsida</taxon>
        <taxon>eudicotyledons</taxon>
        <taxon>Gunneridae</taxon>
        <taxon>Pentapetalae</taxon>
        <taxon>rosids</taxon>
        <taxon>malvids</taxon>
        <taxon>Myrtales</taxon>
        <taxon>Myrtaceae</taxon>
        <taxon>Myrtoideae</taxon>
        <taxon>Eucalypteae</taxon>
        <taxon>Eucalyptus</taxon>
    </lineage>
</organism>
<keyword evidence="6" id="KW-0539">Nucleus</keyword>
<name>A0ABD3J1M6_EUCGL</name>
<keyword evidence="10" id="KW-1185">Reference proteome</keyword>
<evidence type="ECO:0000313" key="10">
    <source>
        <dbReference type="Proteomes" id="UP001634007"/>
    </source>
</evidence>
<dbReference type="InterPro" id="IPR029058">
    <property type="entry name" value="AB_hydrolase_fold"/>
</dbReference>
<dbReference type="AlphaFoldDB" id="A0ABD3J1M6"/>
<dbReference type="Pfam" id="PF01764">
    <property type="entry name" value="Lipase_3"/>
    <property type="match status" value="1"/>
</dbReference>
<comment type="caution">
    <text evidence="9">The sequence shown here is derived from an EMBL/GenBank/DDBJ whole genome shotgun (WGS) entry which is preliminary data.</text>
</comment>
<dbReference type="Gene3D" id="3.40.50.1820">
    <property type="entry name" value="alpha/beta hydrolase"/>
    <property type="match status" value="1"/>
</dbReference>
<comment type="subcellular location">
    <subcellularLocation>
        <location evidence="2">Cytoplasm</location>
    </subcellularLocation>
    <subcellularLocation>
        <location evidence="1">Nucleus</location>
    </subcellularLocation>
</comment>